<dbReference type="InterPro" id="IPR018317">
    <property type="entry name" value="QueC"/>
</dbReference>
<dbReference type="SUPFAM" id="SSF52402">
    <property type="entry name" value="Adenine nucleotide alpha hydrolases-like"/>
    <property type="match status" value="1"/>
</dbReference>
<evidence type="ECO:0000256" key="1">
    <source>
        <dbReference type="ARBA" id="ARBA00022785"/>
    </source>
</evidence>
<dbReference type="Proteomes" id="UP000029558">
    <property type="component" value="Chromosome"/>
</dbReference>
<reference evidence="2 3" key="1">
    <citation type="journal article" date="2014" name="Genome Announc.">
        <title>Comparative Genome Analysis of Two Isolates of the Fish Pathogen Piscirickettsia salmonis from Different Hosts Reveals Major Differences in Virulence-Associated Secretion Systems.</title>
        <authorList>
            <person name="Bohle H."/>
            <person name="Henriquez P."/>
            <person name="Grothusen H."/>
            <person name="Navas E."/>
            <person name="Sandoval A."/>
            <person name="Bustamante F."/>
            <person name="Bustos P."/>
            <person name="Mancilla M."/>
        </authorList>
    </citation>
    <scope>NUCLEOTIDE SEQUENCE [LARGE SCALE GENOMIC DNA]</scope>
    <source>
        <strain evidence="3">B1-32597</strain>
    </source>
</reference>
<dbReference type="Pfam" id="PF06508">
    <property type="entry name" value="QueC"/>
    <property type="match status" value="2"/>
</dbReference>
<accession>A0A1L6TAJ1</accession>
<proteinExistence type="predicted"/>
<sequence length="176" mass="20053">MQRKAIVLLSGGGYSSLCLYLARSQGYLPYALSLDIPKRHFQLDSAQQFARDVGVAEHQVIAMNENSLSDSKALTYYSSLLSFAVNWAQELSAQDIFIGLHPSAEHTLEYMVEWLQSYQELINLSSTTAIRIQTPLLFMSDKKREQTAEQFNLKLPEPVSKLKSKKKKFIQRIFSE</sequence>
<keyword evidence="1" id="KW-0671">Queuosine biosynthesis</keyword>
<dbReference type="EMBL" id="CP012508">
    <property type="protein sequence ID" value="ALB22262.1"/>
    <property type="molecule type" value="Genomic_DNA"/>
</dbReference>
<dbReference type="Gene3D" id="3.40.50.620">
    <property type="entry name" value="HUPs"/>
    <property type="match status" value="1"/>
</dbReference>
<dbReference type="RefSeq" id="WP_017377998.1">
    <property type="nucleotide sequence ID" value="NZ_CP012508.1"/>
</dbReference>
<dbReference type="GO" id="GO:0008616">
    <property type="term" value="P:tRNA queuosine(34) biosynthetic process"/>
    <property type="evidence" value="ECO:0007669"/>
    <property type="project" value="UniProtKB-KW"/>
</dbReference>
<organism evidence="2 3">
    <name type="scientific">Piscirickettsia salmonis</name>
    <dbReference type="NCBI Taxonomy" id="1238"/>
    <lineage>
        <taxon>Bacteria</taxon>
        <taxon>Pseudomonadati</taxon>
        <taxon>Pseudomonadota</taxon>
        <taxon>Gammaproteobacteria</taxon>
        <taxon>Thiotrichales</taxon>
        <taxon>Piscirickettsiaceae</taxon>
        <taxon>Piscirickettsia</taxon>
    </lineage>
</organism>
<evidence type="ECO:0000313" key="2">
    <source>
        <dbReference type="EMBL" id="ALB22262.1"/>
    </source>
</evidence>
<name>A0A1L6TAJ1_PISSA</name>
<evidence type="ECO:0000313" key="3">
    <source>
        <dbReference type="Proteomes" id="UP000029558"/>
    </source>
</evidence>
<dbReference type="InterPro" id="IPR014729">
    <property type="entry name" value="Rossmann-like_a/b/a_fold"/>
</dbReference>
<protein>
    <submittedName>
        <fullName evidence="2">ExsB</fullName>
    </submittedName>
</protein>
<dbReference type="OrthoDB" id="5615722at2"/>
<dbReference type="AlphaFoldDB" id="A0A1L6TAJ1"/>
<gene>
    <name evidence="2" type="ORF">KU39_1079</name>
</gene>